<dbReference type="Pfam" id="PF02485">
    <property type="entry name" value="Branch"/>
    <property type="match status" value="1"/>
</dbReference>
<evidence type="ECO:0000313" key="7">
    <source>
        <dbReference type="Proteomes" id="UP000012073"/>
    </source>
</evidence>
<gene>
    <name evidence="6" type="ORF">CHC_T00008553001</name>
</gene>
<keyword evidence="5" id="KW-0325">Glycoprotein</keyword>
<dbReference type="GO" id="GO:0016020">
    <property type="term" value="C:membrane"/>
    <property type="evidence" value="ECO:0007669"/>
    <property type="project" value="UniProtKB-SubCell"/>
</dbReference>
<protein>
    <submittedName>
        <fullName evidence="6">Xylosyltransferase, family GT14</fullName>
    </submittedName>
</protein>
<dbReference type="PANTHER" id="PTHR45719">
    <property type="entry name" value="GLYCOSYLTRANSFERASE"/>
    <property type="match status" value="1"/>
</dbReference>
<dbReference type="AlphaFoldDB" id="R7QE74"/>
<evidence type="ECO:0000256" key="4">
    <source>
        <dbReference type="ARBA" id="ARBA00023136"/>
    </source>
</evidence>
<accession>R7QE74</accession>
<keyword evidence="2" id="KW-0328">Glycosyltransferase</keyword>
<evidence type="ECO:0000256" key="5">
    <source>
        <dbReference type="ARBA" id="ARBA00023180"/>
    </source>
</evidence>
<comment type="subcellular location">
    <subcellularLocation>
        <location evidence="1">Membrane</location>
        <topology evidence="1">Single-pass type II membrane protein</topology>
    </subcellularLocation>
</comment>
<dbReference type="GeneID" id="17323915"/>
<evidence type="ECO:0000256" key="3">
    <source>
        <dbReference type="ARBA" id="ARBA00022679"/>
    </source>
</evidence>
<dbReference type="EMBL" id="HG001775">
    <property type="protein sequence ID" value="CDF36379.1"/>
    <property type="molecule type" value="Genomic_DNA"/>
</dbReference>
<name>R7QE74_CHOCR</name>
<keyword evidence="7" id="KW-1185">Reference proteome</keyword>
<dbReference type="InterPro" id="IPR003406">
    <property type="entry name" value="Glyco_trans_14"/>
</dbReference>
<dbReference type="Proteomes" id="UP000012073">
    <property type="component" value="Unassembled WGS sequence"/>
</dbReference>
<dbReference type="InterPro" id="IPR044610">
    <property type="entry name" value="GLCAT14A/B/C"/>
</dbReference>
<dbReference type="OrthoDB" id="2019572at2759"/>
<sequence length="447" mass="50779">MPLFASFASNLHESPPQFEPAQSTPPPFIRDKHVATKAVTSTSRPTAIFLVIALAGALVLLFDAASIRTTVAHWGNLAGERLSGKSLLLSKGDPNESEASLAYFIQISESTVPLLPRLLRVVWHPDNVYVVHFDKKIPEWQRSHAEAALFKGKKQYKANVQVMKPETVTYRGISMVLNLLSAMQSALDLGPDWKYFINISGSDYPLVSVENQRKLLGTEDFLARNRSFFSFSNEGWWEESKEYRFDLLYTDTSLSFNDSESEVIAAHKEQPIAKTAAFTFVAAEAWMMLHRQFVTFLLTSSYARRMLLSFSYSLEPEEHYFASVAFNNQLFNESNVAHAMRHVQWVHDGKHSGQHPYYIDEKDADGKTWTFRKEIEDSSCFFTRKIRVQDSGLLTYIDTHISGVAKKPVMKDVNEYMTRVTNSLGCLANLPAGNFYGPCFKKRRRPQ</sequence>
<dbReference type="Gramene" id="CDF36379">
    <property type="protein sequence ID" value="CDF36379"/>
    <property type="gene ID" value="CHC_T00008553001"/>
</dbReference>
<evidence type="ECO:0000256" key="1">
    <source>
        <dbReference type="ARBA" id="ARBA00004606"/>
    </source>
</evidence>
<dbReference type="OMA" id="FRRFMNV"/>
<dbReference type="PANTHER" id="PTHR45719:SF3">
    <property type="entry name" value="BETA-GLUCURONOSYLTRANSFERASE GLCAT14A"/>
    <property type="match status" value="1"/>
</dbReference>
<evidence type="ECO:0000256" key="2">
    <source>
        <dbReference type="ARBA" id="ARBA00022676"/>
    </source>
</evidence>
<dbReference type="KEGG" id="ccp:CHC_T00008553001"/>
<organism evidence="6 7">
    <name type="scientific">Chondrus crispus</name>
    <name type="common">Carrageen Irish moss</name>
    <name type="synonym">Polymorpha crispa</name>
    <dbReference type="NCBI Taxonomy" id="2769"/>
    <lineage>
        <taxon>Eukaryota</taxon>
        <taxon>Rhodophyta</taxon>
        <taxon>Florideophyceae</taxon>
        <taxon>Rhodymeniophycidae</taxon>
        <taxon>Gigartinales</taxon>
        <taxon>Gigartinaceae</taxon>
        <taxon>Chondrus</taxon>
    </lineage>
</organism>
<proteinExistence type="predicted"/>
<dbReference type="RefSeq" id="XP_005716198.1">
    <property type="nucleotide sequence ID" value="XM_005716141.1"/>
</dbReference>
<reference evidence="7" key="1">
    <citation type="journal article" date="2013" name="Proc. Natl. Acad. Sci. U.S.A.">
        <title>Genome structure and metabolic features in the red seaweed Chondrus crispus shed light on evolution of the Archaeplastida.</title>
        <authorList>
            <person name="Collen J."/>
            <person name="Porcel B."/>
            <person name="Carre W."/>
            <person name="Ball S.G."/>
            <person name="Chaparro C."/>
            <person name="Tonon T."/>
            <person name="Barbeyron T."/>
            <person name="Michel G."/>
            <person name="Noel B."/>
            <person name="Valentin K."/>
            <person name="Elias M."/>
            <person name="Artiguenave F."/>
            <person name="Arun A."/>
            <person name="Aury J.M."/>
            <person name="Barbosa-Neto J.F."/>
            <person name="Bothwell J.H."/>
            <person name="Bouget F.Y."/>
            <person name="Brillet L."/>
            <person name="Cabello-Hurtado F."/>
            <person name="Capella-Gutierrez S."/>
            <person name="Charrier B."/>
            <person name="Cladiere L."/>
            <person name="Cock J.M."/>
            <person name="Coelho S.M."/>
            <person name="Colleoni C."/>
            <person name="Czjzek M."/>
            <person name="Da Silva C."/>
            <person name="Delage L."/>
            <person name="Denoeud F."/>
            <person name="Deschamps P."/>
            <person name="Dittami S.M."/>
            <person name="Gabaldon T."/>
            <person name="Gachon C.M."/>
            <person name="Groisillier A."/>
            <person name="Herve C."/>
            <person name="Jabbari K."/>
            <person name="Katinka M."/>
            <person name="Kloareg B."/>
            <person name="Kowalczyk N."/>
            <person name="Labadie K."/>
            <person name="Leblanc C."/>
            <person name="Lopez P.J."/>
            <person name="McLachlan D.H."/>
            <person name="Meslet-Cladiere L."/>
            <person name="Moustafa A."/>
            <person name="Nehr Z."/>
            <person name="Nyvall Collen P."/>
            <person name="Panaud O."/>
            <person name="Partensky F."/>
            <person name="Poulain J."/>
            <person name="Rensing S.A."/>
            <person name="Rousvoal S."/>
            <person name="Samson G."/>
            <person name="Symeonidi A."/>
            <person name="Weissenbach J."/>
            <person name="Zambounis A."/>
            <person name="Wincker P."/>
            <person name="Boyen C."/>
        </authorList>
    </citation>
    <scope>NUCLEOTIDE SEQUENCE [LARGE SCALE GENOMIC DNA]</scope>
    <source>
        <strain evidence="7">cv. Stackhouse</strain>
    </source>
</reference>
<keyword evidence="3 6" id="KW-0808">Transferase</keyword>
<evidence type="ECO:0000313" key="6">
    <source>
        <dbReference type="EMBL" id="CDF36379.1"/>
    </source>
</evidence>
<dbReference type="GO" id="GO:0015020">
    <property type="term" value="F:glucuronosyltransferase activity"/>
    <property type="evidence" value="ECO:0007669"/>
    <property type="project" value="InterPro"/>
</dbReference>
<keyword evidence="4" id="KW-0472">Membrane</keyword>